<evidence type="ECO:0000313" key="2">
    <source>
        <dbReference type="EMBL" id="TVV76720.1"/>
    </source>
</evidence>
<feature type="domain" description="Aminoglycoside phosphotransferase" evidence="1">
    <location>
        <begin position="89"/>
        <end position="278"/>
    </location>
</feature>
<dbReference type="Gene3D" id="3.90.1200.10">
    <property type="match status" value="1"/>
</dbReference>
<name>A0A558RBI5_9SPHN</name>
<keyword evidence="3" id="KW-1185">Reference proteome</keyword>
<proteinExistence type="predicted"/>
<accession>A0A558RBI5</accession>
<reference evidence="2 3" key="1">
    <citation type="submission" date="2019-07" db="EMBL/GenBank/DDBJ databases">
        <title>Sphingomonas solaris sp. nov., isolated from a solar panel from Boston, Massachusetts.</title>
        <authorList>
            <person name="Tanner K."/>
            <person name="Pascual J."/>
            <person name="Mancuso C."/>
            <person name="Pereto J."/>
            <person name="Khalil A."/>
            <person name="Vilanova C."/>
        </authorList>
    </citation>
    <scope>NUCLEOTIDE SEQUENCE [LARGE SCALE GENOMIC DNA]</scope>
    <source>
        <strain evidence="2 3">R4DWN</strain>
    </source>
</reference>
<protein>
    <submittedName>
        <fullName evidence="2">Phosphotransferase</fullName>
    </submittedName>
</protein>
<dbReference type="RefSeq" id="WP_145148056.1">
    <property type="nucleotide sequence ID" value="NZ_VNIM01000007.1"/>
</dbReference>
<dbReference type="InterPro" id="IPR011009">
    <property type="entry name" value="Kinase-like_dom_sf"/>
</dbReference>
<dbReference type="InterPro" id="IPR052961">
    <property type="entry name" value="Oxido-Kinase-like_Enzymes"/>
</dbReference>
<dbReference type="PANTHER" id="PTHR23020">
    <property type="entry name" value="UNCHARACTERIZED NUCLEAR HORMONE RECEPTOR-RELATED"/>
    <property type="match status" value="1"/>
</dbReference>
<dbReference type="InterPro" id="IPR002575">
    <property type="entry name" value="Aminoglycoside_PTrfase"/>
</dbReference>
<comment type="caution">
    <text evidence="2">The sequence shown here is derived from an EMBL/GenBank/DDBJ whole genome shotgun (WGS) entry which is preliminary data.</text>
</comment>
<keyword evidence="2" id="KW-0808">Transferase</keyword>
<dbReference type="OrthoDB" id="3806873at2"/>
<dbReference type="SUPFAM" id="SSF56112">
    <property type="entry name" value="Protein kinase-like (PK-like)"/>
    <property type="match status" value="1"/>
</dbReference>
<dbReference type="PANTHER" id="PTHR23020:SF41">
    <property type="entry name" value="AMINOGLYCOSIDE PHOSPHOTRANSFERASE DOMAIN-CONTAINING PROTEIN"/>
    <property type="match status" value="1"/>
</dbReference>
<sequence>MTDFNPAPATLDDVVSPAWLGAMLGTRWPGVEVRGVEIVETLVTQATKVRLKLDVAGGGADVPTRICIKGVLVDSGAHPSASIVETLFYRHAAETLPVTVPGCIYANLDATGTRGVTVMHDVIAAGATFCSALVPFTPDEAIDGLEQLARLHAAAWEGSDAYALPWIPPFLDRIASAPIMAPDVLQGLLDGPRGAPLPAAIRSADRLQRGLVALAAQVRDQPRCLVHGDAHAGNVYRTADGTLGLVDWQILQKGHWAQDVAYHLAAVLSPEDRRAHERHLLDHYRIRLAALGGPALDADEAWASYRAGFVYGYFLWAITRKVEPVLINEFVRRLGLAVDDLDSFGVLGI</sequence>
<organism evidence="2 3">
    <name type="scientific">Alterirhizorhabdus solaris</name>
    <dbReference type="NCBI Taxonomy" id="2529389"/>
    <lineage>
        <taxon>Bacteria</taxon>
        <taxon>Pseudomonadati</taxon>
        <taxon>Pseudomonadota</taxon>
        <taxon>Alphaproteobacteria</taxon>
        <taxon>Sphingomonadales</taxon>
        <taxon>Rhizorhabdaceae</taxon>
        <taxon>Alterirhizorhabdus</taxon>
    </lineage>
</organism>
<evidence type="ECO:0000313" key="3">
    <source>
        <dbReference type="Proteomes" id="UP000318681"/>
    </source>
</evidence>
<gene>
    <name evidence="2" type="ORF">FOY91_03175</name>
</gene>
<evidence type="ECO:0000259" key="1">
    <source>
        <dbReference type="Pfam" id="PF01636"/>
    </source>
</evidence>
<dbReference type="GO" id="GO:0016740">
    <property type="term" value="F:transferase activity"/>
    <property type="evidence" value="ECO:0007669"/>
    <property type="project" value="UniProtKB-KW"/>
</dbReference>
<dbReference type="Proteomes" id="UP000318681">
    <property type="component" value="Unassembled WGS sequence"/>
</dbReference>
<dbReference type="Pfam" id="PF01636">
    <property type="entry name" value="APH"/>
    <property type="match status" value="1"/>
</dbReference>
<dbReference type="AlphaFoldDB" id="A0A558RBI5"/>
<dbReference type="EMBL" id="VNIM01000007">
    <property type="protein sequence ID" value="TVV76720.1"/>
    <property type="molecule type" value="Genomic_DNA"/>
</dbReference>